<dbReference type="Proteomes" id="UP000005837">
    <property type="component" value="Unassembled WGS sequence"/>
</dbReference>
<dbReference type="AlphaFoldDB" id="C0DSP9"/>
<comment type="caution">
    <text evidence="1">The sequence shown here is derived from an EMBL/GenBank/DDBJ whole genome shotgun (WGS) entry which is preliminary data.</text>
</comment>
<accession>C0DSP9</accession>
<organism evidence="1 2">
    <name type="scientific">Eikenella corrodens ATCC 23834</name>
    <dbReference type="NCBI Taxonomy" id="546274"/>
    <lineage>
        <taxon>Bacteria</taxon>
        <taxon>Pseudomonadati</taxon>
        <taxon>Pseudomonadota</taxon>
        <taxon>Betaproteobacteria</taxon>
        <taxon>Neisseriales</taxon>
        <taxon>Neisseriaceae</taxon>
        <taxon>Eikenella</taxon>
    </lineage>
</organism>
<gene>
    <name evidence="1" type="ORF">EIKCOROL_00371</name>
</gene>
<dbReference type="HOGENOM" id="CLU_3308882_0_0_4"/>
<reference evidence="1 2" key="1">
    <citation type="submission" date="2009-01" db="EMBL/GenBank/DDBJ databases">
        <authorList>
            <person name="Fulton L."/>
            <person name="Clifton S."/>
            <person name="Chinwalla A.T."/>
            <person name="Mitreva M."/>
            <person name="Sodergren E."/>
            <person name="Weinstock G."/>
            <person name="Clifton S."/>
            <person name="Dooling D.J."/>
            <person name="Fulton B."/>
            <person name="Minx P."/>
            <person name="Pepin K.H."/>
            <person name="Johnson M."/>
            <person name="Bhonagiri V."/>
            <person name="Nash W.E."/>
            <person name="Mardis E.R."/>
            <person name="Wilson R.K."/>
        </authorList>
    </citation>
    <scope>NUCLEOTIDE SEQUENCE [LARGE SCALE GENOMIC DNA]</scope>
    <source>
        <strain evidence="1 2">ATCC 23834</strain>
    </source>
</reference>
<sequence length="39" mass="4546">MDKFSGSLEGYLKIFLCTLQHVISCSHQQQRSIESRIDF</sequence>
<evidence type="ECO:0000313" key="2">
    <source>
        <dbReference type="Proteomes" id="UP000005837"/>
    </source>
</evidence>
<name>C0DSP9_EIKCO</name>
<proteinExistence type="predicted"/>
<evidence type="ECO:0000313" key="1">
    <source>
        <dbReference type="EMBL" id="EEG24962.1"/>
    </source>
</evidence>
<protein>
    <submittedName>
        <fullName evidence="1">Uncharacterized protein</fullName>
    </submittedName>
</protein>
<dbReference type="EMBL" id="ACEA01000006">
    <property type="protein sequence ID" value="EEG24962.1"/>
    <property type="molecule type" value="Genomic_DNA"/>
</dbReference>